<name>A0AAE3UEQ7_9BACT</name>
<gene>
    <name evidence="3" type="ORF">QNI22_07770</name>
</gene>
<dbReference type="PROSITE" id="PS50985">
    <property type="entry name" value="GRAS"/>
    <property type="match status" value="1"/>
</dbReference>
<dbReference type="EMBL" id="JASJOU010000002">
    <property type="protein sequence ID" value="MDJ1500537.1"/>
    <property type="molecule type" value="Genomic_DNA"/>
</dbReference>
<dbReference type="PANTHER" id="PTHR31636">
    <property type="entry name" value="OSJNBA0084A10.13 PROTEIN-RELATED"/>
    <property type="match status" value="1"/>
</dbReference>
<sequence>MFTNKFLTANTEKLTRLARCFPHYVYEEIMEPIHQIEQESWKNIDAENTMLDFVFARAMKQFTKDSTDKYEHIYTKKFEIPQIQLFELLIKKFPMISMTQQLANTLICERLRGWKEAVLVDIGAGTGYQAREIVRRLGNEPLRQLQKITIVAIEPFAEALEAAKQNFEEIAKDVPFEVNYILKNDFSENMSLQDWSAVLSGLGDNIVVNASFALHHIKSNRDRIKVFQNLRDISVRAIVLSEPNVDHYEPNYYQRFKNCLHLFSLIFEAIDELPLADEEKNALKLFFSREVDDILGVHESDRVEKHYAVGQWLALLQEVGFIATKKDLNLYFDNYCSIEIHGSIEIHDSYYDFWSIRYKDQDVISVIMAEPLEVVLTDLFEKKANKYLVSISNSEFFNK</sequence>
<accession>A0AAE3UEQ7</accession>
<dbReference type="Proteomes" id="UP001232063">
    <property type="component" value="Unassembled WGS sequence"/>
</dbReference>
<keyword evidence="1" id="KW-0805">Transcription regulation</keyword>
<comment type="caution">
    <text evidence="3">The sequence shown here is derived from an EMBL/GenBank/DDBJ whole genome shotgun (WGS) entry which is preliminary data.</text>
</comment>
<keyword evidence="2" id="KW-0804">Transcription</keyword>
<dbReference type="InterPro" id="IPR005202">
    <property type="entry name" value="TF_GRAS"/>
</dbReference>
<evidence type="ECO:0000313" key="4">
    <source>
        <dbReference type="Proteomes" id="UP001232063"/>
    </source>
</evidence>
<dbReference type="AlphaFoldDB" id="A0AAE3UEQ7"/>
<evidence type="ECO:0000256" key="2">
    <source>
        <dbReference type="ARBA" id="ARBA00023163"/>
    </source>
</evidence>
<evidence type="ECO:0000256" key="1">
    <source>
        <dbReference type="ARBA" id="ARBA00023015"/>
    </source>
</evidence>
<reference evidence="3" key="1">
    <citation type="submission" date="2023-05" db="EMBL/GenBank/DDBJ databases">
        <authorList>
            <person name="Zhang X."/>
        </authorList>
    </citation>
    <scope>NUCLEOTIDE SEQUENCE</scope>
    <source>
        <strain evidence="3">BD1B2-1</strain>
    </source>
</reference>
<organism evidence="3 4">
    <name type="scientific">Xanthocytophaga agilis</name>
    <dbReference type="NCBI Taxonomy" id="3048010"/>
    <lineage>
        <taxon>Bacteria</taxon>
        <taxon>Pseudomonadati</taxon>
        <taxon>Bacteroidota</taxon>
        <taxon>Cytophagia</taxon>
        <taxon>Cytophagales</taxon>
        <taxon>Rhodocytophagaceae</taxon>
        <taxon>Xanthocytophaga</taxon>
    </lineage>
</organism>
<keyword evidence="4" id="KW-1185">Reference proteome</keyword>
<dbReference type="SUPFAM" id="SSF53335">
    <property type="entry name" value="S-adenosyl-L-methionine-dependent methyltransferases"/>
    <property type="match status" value="1"/>
</dbReference>
<dbReference type="Gene3D" id="3.40.50.150">
    <property type="entry name" value="Vaccinia Virus protein VP39"/>
    <property type="match status" value="1"/>
</dbReference>
<proteinExistence type="predicted"/>
<protein>
    <submittedName>
        <fullName evidence="3">Transcriptional regulator</fullName>
    </submittedName>
</protein>
<dbReference type="Pfam" id="PF03514">
    <property type="entry name" value="GRAS"/>
    <property type="match status" value="1"/>
</dbReference>
<evidence type="ECO:0000313" key="3">
    <source>
        <dbReference type="EMBL" id="MDJ1500537.1"/>
    </source>
</evidence>
<dbReference type="RefSeq" id="WP_314510067.1">
    <property type="nucleotide sequence ID" value="NZ_JASJOU010000002.1"/>
</dbReference>
<dbReference type="CDD" id="cd02440">
    <property type="entry name" value="AdoMet_MTases"/>
    <property type="match status" value="1"/>
</dbReference>
<dbReference type="InterPro" id="IPR029063">
    <property type="entry name" value="SAM-dependent_MTases_sf"/>
</dbReference>